<evidence type="ECO:0000313" key="4">
    <source>
        <dbReference type="Proteomes" id="UP000715965"/>
    </source>
</evidence>
<gene>
    <name evidence="3" type="ORF">IM725_14035</name>
</gene>
<comment type="caution">
    <text evidence="3">The sequence shown here is derived from an EMBL/GenBank/DDBJ whole genome shotgun (WGS) entry which is preliminary data.</text>
</comment>
<dbReference type="InterPro" id="IPR005094">
    <property type="entry name" value="Endonuclease_MobA/VirD2"/>
</dbReference>
<dbReference type="Proteomes" id="UP000715965">
    <property type="component" value="Unassembled WGS sequence"/>
</dbReference>
<keyword evidence="4" id="KW-1185">Reference proteome</keyword>
<sequence>MLIKFFPYGTGSGTKAVAYLIGRYDYTGVERAEVRVLRGNPAMLGHLVNGLPFVHRYTSAVIAWHREDEPTDADIDAVLEDFERVAFAGLDKGDYAYLAVLHVDEDGSKHIHLFVPRVELSTGRSLNIAPPGWEKAFAPFRDAWNFERGWARPDDPDRARAIYPGPRWRQQSLAQRLRRQAESLREGGLGESLIAEVLELEQDVHEALRQLALKLVMDGDVESREELVAKLSQMGEISRQGADYISIRPSATGKAIRLRGPIFERQADYRALRALEDERRRVAEDEERRVLKQFAAVDHERAAEARRQLGLMLQRRAGYNRCRFKRGVEMRLHDDVAVGARSSAVFTGAPGPRAARGDSLSKVPRAFPGPATATIGRPRPEDLLEKTDERTHDSVARSIDGLAGREAAAGRTAPGDGSVSAAAPGALEPAGRAIDVCLDAVGRAYRAVVSAARRLVKRAADKSAQLEREVDWIAFAQSRGYSLVAQEDDGMTRTTVLERGAGRIVFTITYASGQVTLTAAGLR</sequence>
<reference evidence="3 4" key="1">
    <citation type="submission" date="2020-10" db="EMBL/GenBank/DDBJ databases">
        <title>Draft genome of Ramlibacter aquaticus LMG 30558.</title>
        <authorList>
            <person name="Props R."/>
        </authorList>
    </citation>
    <scope>NUCLEOTIDE SEQUENCE [LARGE SCALE GENOMIC DNA]</scope>
    <source>
        <strain evidence="3 4">LMG 30558</strain>
    </source>
</reference>
<dbReference type="Pfam" id="PF03432">
    <property type="entry name" value="Relaxase"/>
    <property type="match status" value="1"/>
</dbReference>
<feature type="region of interest" description="Disordered" evidence="1">
    <location>
        <begin position="345"/>
        <end position="420"/>
    </location>
</feature>
<organism evidence="3 4">
    <name type="scientific">Ramlibacter aquaticus</name>
    <dbReference type="NCBI Taxonomy" id="2780094"/>
    <lineage>
        <taxon>Bacteria</taxon>
        <taxon>Pseudomonadati</taxon>
        <taxon>Pseudomonadota</taxon>
        <taxon>Betaproteobacteria</taxon>
        <taxon>Burkholderiales</taxon>
        <taxon>Comamonadaceae</taxon>
        <taxon>Ramlibacter</taxon>
    </lineage>
</organism>
<name>A0ABR9SH67_9BURK</name>
<evidence type="ECO:0000259" key="2">
    <source>
        <dbReference type="Pfam" id="PF03432"/>
    </source>
</evidence>
<protein>
    <submittedName>
        <fullName evidence="3">Relaxase/mobilization nuclease domain-containing protein</fullName>
    </submittedName>
</protein>
<evidence type="ECO:0000313" key="3">
    <source>
        <dbReference type="EMBL" id="MBE7941696.1"/>
    </source>
</evidence>
<evidence type="ECO:0000256" key="1">
    <source>
        <dbReference type="SAM" id="MobiDB-lite"/>
    </source>
</evidence>
<proteinExistence type="predicted"/>
<accession>A0ABR9SH67</accession>
<feature type="compositionally biased region" description="Basic and acidic residues" evidence="1">
    <location>
        <begin position="378"/>
        <end position="395"/>
    </location>
</feature>
<dbReference type="RefSeq" id="WP_193781258.1">
    <property type="nucleotide sequence ID" value="NZ_JADDOJ010000059.1"/>
</dbReference>
<feature type="domain" description="MobA/VirD2-like nuclease" evidence="2">
    <location>
        <begin position="59"/>
        <end position="135"/>
    </location>
</feature>
<dbReference type="EMBL" id="JADDOJ010000059">
    <property type="protein sequence ID" value="MBE7941696.1"/>
    <property type="molecule type" value="Genomic_DNA"/>
</dbReference>